<gene>
    <name evidence="3" type="ORF">Clopa_0360</name>
</gene>
<dbReference type="RefSeq" id="WP_015613749.1">
    <property type="nucleotide sequence ID" value="NC_021182.1"/>
</dbReference>
<evidence type="ECO:0000313" key="3">
    <source>
        <dbReference type="EMBL" id="AGK95422.1"/>
    </source>
</evidence>
<accession>R4JX70</accession>
<keyword evidence="4" id="KW-1185">Reference proteome</keyword>
<evidence type="ECO:0000313" key="4">
    <source>
        <dbReference type="Proteomes" id="UP000013523"/>
    </source>
</evidence>
<sequence length="253" mass="27804">MLTLLKKKSTIVGIIIIILVGVFIIGDKIINNKSISINNKKGGTAIKQNNATDTNSTVTNQSNATDTNSISAKQSNAAEINSTVTKQSNTAEINSTVTKQSNTAEINSTAVKQSNTTNTNSSITNNNNTSSTFDYKDYFGEWVIKKSVGTLPVYAIPDSKVDSYIGKKLILSANQFTDLDGSSLKTPTYKQKIVSDNDFFTDTKRNLSYFKITSNYINEIEIDNNGGMYSSIYIIDKNTIMYLVDGVFFQLQK</sequence>
<evidence type="ECO:0000256" key="1">
    <source>
        <dbReference type="SAM" id="MobiDB-lite"/>
    </source>
</evidence>
<dbReference type="EMBL" id="CP003261">
    <property type="protein sequence ID" value="AGK95422.1"/>
    <property type="molecule type" value="Genomic_DNA"/>
</dbReference>
<name>R4JX70_CLOPA</name>
<reference evidence="3 4" key="1">
    <citation type="submission" date="2012-01" db="EMBL/GenBank/DDBJ databases">
        <title>Complete sequence of chromosome of Clostridium pasteurianum BC1.</title>
        <authorList>
            <consortium name="US DOE Joint Genome Institute"/>
            <person name="Lucas S."/>
            <person name="Han J."/>
            <person name="Lapidus A."/>
            <person name="Cheng J.-F."/>
            <person name="Goodwin L."/>
            <person name="Pitluck S."/>
            <person name="Peters L."/>
            <person name="Mikhailova N."/>
            <person name="Teshima H."/>
            <person name="Detter J.C."/>
            <person name="Han C."/>
            <person name="Tapia R."/>
            <person name="Land M."/>
            <person name="Hauser L."/>
            <person name="Kyrpides N."/>
            <person name="Ivanova N."/>
            <person name="Pagani I."/>
            <person name="Dunn J."/>
            <person name="Taghavi S."/>
            <person name="Francis A."/>
            <person name="van der Lelie D."/>
            <person name="Woyke T."/>
        </authorList>
    </citation>
    <scope>NUCLEOTIDE SEQUENCE [LARGE SCALE GENOMIC DNA]</scope>
    <source>
        <strain evidence="3 4">BC1</strain>
    </source>
</reference>
<dbReference type="OrthoDB" id="2641611at2"/>
<dbReference type="KEGG" id="cpas:Clopa_0360"/>
<protein>
    <submittedName>
        <fullName evidence="3">Uncharacterized protein</fullName>
    </submittedName>
</protein>
<dbReference type="Proteomes" id="UP000013523">
    <property type="component" value="Chromosome"/>
</dbReference>
<keyword evidence="2" id="KW-1133">Transmembrane helix</keyword>
<keyword evidence="2" id="KW-0812">Transmembrane</keyword>
<dbReference type="HOGENOM" id="CLU_1097124_0_0_9"/>
<proteinExistence type="predicted"/>
<feature type="region of interest" description="Disordered" evidence="1">
    <location>
        <begin position="45"/>
        <end position="73"/>
    </location>
</feature>
<feature type="compositionally biased region" description="Low complexity" evidence="1">
    <location>
        <begin position="114"/>
        <end position="127"/>
    </location>
</feature>
<keyword evidence="2" id="KW-0472">Membrane</keyword>
<organism evidence="3 4">
    <name type="scientific">Clostridium pasteurianum BC1</name>
    <dbReference type="NCBI Taxonomy" id="86416"/>
    <lineage>
        <taxon>Bacteria</taxon>
        <taxon>Bacillati</taxon>
        <taxon>Bacillota</taxon>
        <taxon>Clostridia</taxon>
        <taxon>Eubacteriales</taxon>
        <taxon>Clostridiaceae</taxon>
        <taxon>Clostridium</taxon>
    </lineage>
</organism>
<dbReference type="PATRIC" id="fig|86416.3.peg.338"/>
<feature type="transmembrane region" description="Helical" evidence="2">
    <location>
        <begin position="12"/>
        <end position="30"/>
    </location>
</feature>
<dbReference type="eggNOG" id="ENOG50338IJ">
    <property type="taxonomic scope" value="Bacteria"/>
</dbReference>
<feature type="compositionally biased region" description="Polar residues" evidence="1">
    <location>
        <begin position="46"/>
        <end position="73"/>
    </location>
</feature>
<evidence type="ECO:0000256" key="2">
    <source>
        <dbReference type="SAM" id="Phobius"/>
    </source>
</evidence>
<feature type="region of interest" description="Disordered" evidence="1">
    <location>
        <begin position="108"/>
        <end position="127"/>
    </location>
</feature>
<dbReference type="AlphaFoldDB" id="R4JX70"/>